<keyword evidence="1" id="KW-0732">Signal</keyword>
<name>A0A2S7K3J6_9PROT</name>
<dbReference type="Proteomes" id="UP000239504">
    <property type="component" value="Unassembled WGS sequence"/>
</dbReference>
<dbReference type="InterPro" id="IPR013424">
    <property type="entry name" value="Ice-binding_C"/>
</dbReference>
<dbReference type="EMBL" id="PJCH01000010">
    <property type="protein sequence ID" value="PQA87069.1"/>
    <property type="molecule type" value="Genomic_DNA"/>
</dbReference>
<protein>
    <recommendedName>
        <fullName evidence="4">PEP-CTERM protein-sorting domain-containing protein</fullName>
    </recommendedName>
</protein>
<dbReference type="NCBIfam" id="TIGR02595">
    <property type="entry name" value="PEP_CTERM"/>
    <property type="match status" value="1"/>
</dbReference>
<keyword evidence="3" id="KW-1185">Reference proteome</keyword>
<proteinExistence type="predicted"/>
<evidence type="ECO:0000313" key="2">
    <source>
        <dbReference type="EMBL" id="PQA87069.1"/>
    </source>
</evidence>
<evidence type="ECO:0000256" key="1">
    <source>
        <dbReference type="SAM" id="SignalP"/>
    </source>
</evidence>
<gene>
    <name evidence="2" type="ORF">CW354_13545</name>
</gene>
<evidence type="ECO:0008006" key="4">
    <source>
        <dbReference type="Google" id="ProtNLM"/>
    </source>
</evidence>
<feature type="chain" id="PRO_5015766081" description="PEP-CTERM protein-sorting domain-containing protein" evidence="1">
    <location>
        <begin position="18"/>
        <end position="243"/>
    </location>
</feature>
<reference evidence="2 3" key="1">
    <citation type="submission" date="2017-12" db="EMBL/GenBank/DDBJ databases">
        <authorList>
            <person name="Hurst M.R.H."/>
        </authorList>
    </citation>
    <scope>NUCLEOTIDE SEQUENCE [LARGE SCALE GENOMIC DNA]</scope>
    <source>
        <strain evidence="2 3">SY-3-19</strain>
    </source>
</reference>
<feature type="signal peptide" evidence="1">
    <location>
        <begin position="1"/>
        <end position="17"/>
    </location>
</feature>
<comment type="caution">
    <text evidence="2">The sequence shown here is derived from an EMBL/GenBank/DDBJ whole genome shotgun (WGS) entry which is preliminary data.</text>
</comment>
<evidence type="ECO:0000313" key="3">
    <source>
        <dbReference type="Proteomes" id="UP000239504"/>
    </source>
</evidence>
<dbReference type="InterPro" id="IPR022472">
    <property type="entry name" value="VPLPA-CTERM"/>
</dbReference>
<accession>A0A2S7K3J6</accession>
<organism evidence="2 3">
    <name type="scientific">Hyphococcus luteus</name>
    <dbReference type="NCBI Taxonomy" id="2058213"/>
    <lineage>
        <taxon>Bacteria</taxon>
        <taxon>Pseudomonadati</taxon>
        <taxon>Pseudomonadota</taxon>
        <taxon>Alphaproteobacteria</taxon>
        <taxon>Parvularculales</taxon>
        <taxon>Parvularculaceae</taxon>
        <taxon>Hyphococcus</taxon>
    </lineage>
</organism>
<sequence>MAAALAAAGLMAVPANATTFVFKGAGNNVTPLGTAGVDFQEDCATTGDFCSIDHDAGLSYTLDGYGLQVKAYEDTVSDTDTLEVTLGTATRLIQDIAPSDSGLGAWSEDSGSDDQTQFDSGESIEFIFDNLVKVTDVEFNAGGDTNCTNTSDGSGEGSCGEFILEIFDDADAFLSASLIDITNTDVLGVLGTGARFVLTAVTPGSGFTVAKLTVSEVPVPAALPLLLSGLAGLGFASRRRKTA</sequence>
<dbReference type="AlphaFoldDB" id="A0A2S7K3J6"/>
<dbReference type="NCBIfam" id="TIGR03370">
    <property type="entry name" value="VPLPA-CTERM"/>
    <property type="match status" value="1"/>
</dbReference>